<accession>A0ABZ2PFA7</accession>
<keyword evidence="3" id="KW-1185">Reference proteome</keyword>
<dbReference type="Gene3D" id="1.20.120.1760">
    <property type="match status" value="1"/>
</dbReference>
<evidence type="ECO:0000313" key="2">
    <source>
        <dbReference type="EMBL" id="WXG66523.1"/>
    </source>
</evidence>
<dbReference type="Pfam" id="PF01066">
    <property type="entry name" value="CDP-OH_P_transf"/>
    <property type="match status" value="1"/>
</dbReference>
<feature type="transmembrane region" description="Helical" evidence="1">
    <location>
        <begin position="41"/>
        <end position="63"/>
    </location>
</feature>
<dbReference type="GO" id="GO:0016740">
    <property type="term" value="F:transferase activity"/>
    <property type="evidence" value="ECO:0007669"/>
    <property type="project" value="UniProtKB-KW"/>
</dbReference>
<sequence length="185" mass="18964">MYALGRPLVERGISPNTVTSLGVALAVSTIAASAAGSRWPLLAGVVILISAVSDGVDGAVAVIGQSESRWGYVLDTVADRCSELCFLACAYVLGAPPALVVAIATLTLLQESARARAVGAGLDDIGILTVWERPSRVVTALVVTIGCGLAPGATDLVTLMSSLVGVSLALIGFVQLMVVLRRRLH</sequence>
<dbReference type="Proteomes" id="UP001432000">
    <property type="component" value="Chromosome"/>
</dbReference>
<dbReference type="EC" id="2.7.8.-" evidence="2"/>
<evidence type="ECO:0000313" key="3">
    <source>
        <dbReference type="Proteomes" id="UP001432000"/>
    </source>
</evidence>
<keyword evidence="1" id="KW-1133">Transmembrane helix</keyword>
<keyword evidence="1" id="KW-0812">Transmembrane</keyword>
<dbReference type="RefSeq" id="WP_338885970.1">
    <property type="nucleotide sequence ID" value="NZ_CP147846.1"/>
</dbReference>
<keyword evidence="2" id="KW-0808">Transferase</keyword>
<proteinExistence type="predicted"/>
<feature type="transmembrane region" description="Helical" evidence="1">
    <location>
        <begin position="159"/>
        <end position="180"/>
    </location>
</feature>
<feature type="transmembrane region" description="Helical" evidence="1">
    <location>
        <begin position="84"/>
        <end position="109"/>
    </location>
</feature>
<gene>
    <name evidence="2" type="ORF">WDS16_14565</name>
</gene>
<organism evidence="2 3">
    <name type="scientific">Rhodococcus sovatensis</name>
    <dbReference type="NCBI Taxonomy" id="1805840"/>
    <lineage>
        <taxon>Bacteria</taxon>
        <taxon>Bacillati</taxon>
        <taxon>Actinomycetota</taxon>
        <taxon>Actinomycetes</taxon>
        <taxon>Mycobacteriales</taxon>
        <taxon>Nocardiaceae</taxon>
        <taxon>Rhodococcus</taxon>
    </lineage>
</organism>
<name>A0ABZ2PFA7_9NOCA</name>
<dbReference type="EMBL" id="CP147846">
    <property type="protein sequence ID" value="WXG66523.1"/>
    <property type="molecule type" value="Genomic_DNA"/>
</dbReference>
<dbReference type="InterPro" id="IPR000462">
    <property type="entry name" value="CDP-OH_P_trans"/>
</dbReference>
<evidence type="ECO:0000256" key="1">
    <source>
        <dbReference type="SAM" id="Phobius"/>
    </source>
</evidence>
<keyword evidence="1" id="KW-0472">Membrane</keyword>
<protein>
    <submittedName>
        <fullName evidence="2">CDP-alcohol phosphatidyltransferase family protein</fullName>
        <ecNumber evidence="2">2.7.8.-</ecNumber>
    </submittedName>
</protein>
<feature type="transmembrane region" description="Helical" evidence="1">
    <location>
        <begin position="12"/>
        <end position="35"/>
    </location>
</feature>
<dbReference type="InterPro" id="IPR043130">
    <property type="entry name" value="CDP-OH_PTrfase_TM_dom"/>
</dbReference>
<reference evidence="2 3" key="1">
    <citation type="submission" date="2024-03" db="EMBL/GenBank/DDBJ databases">
        <title>Natural products discovery in diverse microorganisms through a two-stage MS feature dereplication strategy.</title>
        <authorList>
            <person name="Zhang R."/>
        </authorList>
    </citation>
    <scope>NUCLEOTIDE SEQUENCE [LARGE SCALE GENOMIC DNA]</scope>
    <source>
        <strain evidence="2 3">18930</strain>
    </source>
</reference>